<dbReference type="AlphaFoldDB" id="A0A4Z2B1R0"/>
<dbReference type="SMART" id="SM00280">
    <property type="entry name" value="KAZAL"/>
    <property type="match status" value="1"/>
</dbReference>
<dbReference type="Pfam" id="PF07648">
    <property type="entry name" value="Kazal_2"/>
    <property type="match status" value="1"/>
</dbReference>
<dbReference type="InterPro" id="IPR036058">
    <property type="entry name" value="Kazal_dom_sf"/>
</dbReference>
<reference evidence="12 13" key="1">
    <citation type="submission" date="2019-04" db="EMBL/GenBank/DDBJ databases">
        <title>The sequence and de novo assembly of Takifugu bimaculatus genome using PacBio and Hi-C technologies.</title>
        <authorList>
            <person name="Xu P."/>
            <person name="Liu B."/>
            <person name="Zhou Z."/>
        </authorList>
    </citation>
    <scope>NUCLEOTIDE SEQUENCE [LARGE SCALE GENOMIC DNA]</scope>
    <source>
        <strain evidence="12">TB-2018</strain>
        <tissue evidence="12">Muscle</tissue>
    </source>
</reference>
<feature type="region of interest" description="Disordered" evidence="8">
    <location>
        <begin position="504"/>
        <end position="523"/>
    </location>
</feature>
<dbReference type="Proteomes" id="UP000516260">
    <property type="component" value="Chromosome 8"/>
</dbReference>
<evidence type="ECO:0000256" key="3">
    <source>
        <dbReference type="ARBA" id="ARBA00022475"/>
    </source>
</evidence>
<evidence type="ECO:0000256" key="9">
    <source>
        <dbReference type="SAM" id="Phobius"/>
    </source>
</evidence>
<evidence type="ECO:0000256" key="8">
    <source>
        <dbReference type="SAM" id="MobiDB-lite"/>
    </source>
</evidence>
<feature type="chain" id="PRO_5021429597" description="Kazal-like domain-containing protein" evidence="10">
    <location>
        <begin position="18"/>
        <end position="523"/>
    </location>
</feature>
<accession>A0A4Z2B1R0</accession>
<dbReference type="GO" id="GO:0071939">
    <property type="term" value="P:vitamin A import into cell"/>
    <property type="evidence" value="ECO:0007669"/>
    <property type="project" value="TreeGrafter"/>
</dbReference>
<dbReference type="EMBL" id="SWLE01000021">
    <property type="protein sequence ID" value="TNM85915.1"/>
    <property type="molecule type" value="Genomic_DNA"/>
</dbReference>
<dbReference type="GO" id="GO:0005886">
    <property type="term" value="C:plasma membrane"/>
    <property type="evidence" value="ECO:0007669"/>
    <property type="project" value="UniProtKB-SubCell"/>
</dbReference>
<keyword evidence="4 9" id="KW-0812">Transmembrane</keyword>
<evidence type="ECO:0000256" key="4">
    <source>
        <dbReference type="ARBA" id="ARBA00022692"/>
    </source>
</evidence>
<feature type="domain" description="Kazal-like" evidence="11">
    <location>
        <begin position="24"/>
        <end position="84"/>
    </location>
</feature>
<evidence type="ECO:0000259" key="11">
    <source>
        <dbReference type="PROSITE" id="PS51465"/>
    </source>
</evidence>
<dbReference type="GO" id="GO:0034632">
    <property type="term" value="F:retinol transmembrane transporter activity"/>
    <property type="evidence" value="ECO:0007669"/>
    <property type="project" value="InterPro"/>
</dbReference>
<evidence type="ECO:0000256" key="10">
    <source>
        <dbReference type="SAM" id="SignalP"/>
    </source>
</evidence>
<keyword evidence="2" id="KW-0813">Transport</keyword>
<protein>
    <recommendedName>
        <fullName evidence="11">Kazal-like domain-containing protein</fullName>
    </recommendedName>
</protein>
<dbReference type="PANTHER" id="PTHR21444">
    <property type="entry name" value="COILED-COIL DOMAIN-CONTAINING PROTEIN 180"/>
    <property type="match status" value="1"/>
</dbReference>
<evidence type="ECO:0000256" key="1">
    <source>
        <dbReference type="ARBA" id="ARBA00004651"/>
    </source>
</evidence>
<comment type="subcellular location">
    <subcellularLocation>
        <location evidence="1">Cell membrane</location>
        <topology evidence="1">Multi-pass membrane protein</topology>
    </subcellularLocation>
</comment>
<feature type="compositionally biased region" description="Polar residues" evidence="8">
    <location>
        <begin position="504"/>
        <end position="514"/>
    </location>
</feature>
<dbReference type="Pfam" id="PF14752">
    <property type="entry name" value="RBP_receptor"/>
    <property type="match status" value="3"/>
</dbReference>
<comment type="caution">
    <text evidence="12">The sequence shown here is derived from an EMBL/GenBank/DDBJ whole genome shotgun (WGS) entry which is preliminary data.</text>
</comment>
<feature type="transmembrane region" description="Helical" evidence="9">
    <location>
        <begin position="75"/>
        <end position="94"/>
    </location>
</feature>
<feature type="transmembrane region" description="Helical" evidence="9">
    <location>
        <begin position="130"/>
        <end position="148"/>
    </location>
</feature>
<dbReference type="GO" id="GO:0038023">
    <property type="term" value="F:signaling receptor activity"/>
    <property type="evidence" value="ECO:0007669"/>
    <property type="project" value="InterPro"/>
</dbReference>
<evidence type="ECO:0000313" key="13">
    <source>
        <dbReference type="Proteomes" id="UP000516260"/>
    </source>
</evidence>
<keyword evidence="5 9" id="KW-1133">Transmembrane helix</keyword>
<evidence type="ECO:0000256" key="7">
    <source>
        <dbReference type="ARBA" id="ARBA00023170"/>
    </source>
</evidence>
<evidence type="ECO:0000256" key="5">
    <source>
        <dbReference type="ARBA" id="ARBA00022989"/>
    </source>
</evidence>
<dbReference type="SUPFAM" id="SSF100895">
    <property type="entry name" value="Kazal-type serine protease inhibitors"/>
    <property type="match status" value="1"/>
</dbReference>
<feature type="transmembrane region" description="Helical" evidence="9">
    <location>
        <begin position="261"/>
        <end position="282"/>
    </location>
</feature>
<name>A0A4Z2B1R0_9TELE</name>
<keyword evidence="7" id="KW-0675">Receptor</keyword>
<feature type="signal peptide" evidence="10">
    <location>
        <begin position="1"/>
        <end position="17"/>
    </location>
</feature>
<keyword evidence="6 9" id="KW-0472">Membrane</keyword>
<gene>
    <name evidence="12" type="ORF">fugu_008186</name>
</gene>
<keyword evidence="13" id="KW-1185">Reference proteome</keyword>
<sequence length="523" mass="59476">MTGRAVILGLLLICVTADPEKSGILRKPHCPDTEPILACPLNLAPVCGSDGNTYANECTLWSEVQDCRNGVSMELFLHFSLMPAVLITGVLSFLQKRVKRLALDNRLPFLGGRFAVVVPLDTMSSLSNRWSYGFAFGAVSSSVLLLFSESYLPFPVPPWARGRFIYILIKDIRIRLQLEAEVSRKCPHVTFVHWGNDEGACLTRIPWWVTLLQEPEELMEQHKMQHVRDLLRKTPVCRKPLSWFQRRVYEWDPNFKFPNRIIGTAIISLIGLYTLTLADYSLSNRVFDQVKHYKDTLKQLVTACNQTEALGALIPNLEEFIDVAQIFNYKILRMANSFYIVGKAFHCFNYFFFFYNVAMGISNCIVRLLCSIVTGTWLVSRIDRTIMQRGYEAMDAGYSTWIGMIFADHYHNNPVMVCFCHLLVSNSPGGHTVSSYSTFNNPPSEPNVNSLARRRWMLFYTLVKNPQLILLRKHHQSSALSEQKPTLPWSDTVLQAWAMTSQAQCNKATPQSNPEAEAIPAED</sequence>
<evidence type="ECO:0000256" key="2">
    <source>
        <dbReference type="ARBA" id="ARBA00022448"/>
    </source>
</evidence>
<evidence type="ECO:0000313" key="12">
    <source>
        <dbReference type="EMBL" id="TNM85915.1"/>
    </source>
</evidence>
<dbReference type="CDD" id="cd00104">
    <property type="entry name" value="KAZAL_FS"/>
    <property type="match status" value="1"/>
</dbReference>
<dbReference type="PANTHER" id="PTHR21444:SF17">
    <property type="entry name" value="STIMULATED BY RETINOIC ACID GENE 6 PROTEIN-LIKE"/>
    <property type="match status" value="1"/>
</dbReference>
<organism evidence="12 13">
    <name type="scientific">Takifugu bimaculatus</name>
    <dbReference type="NCBI Taxonomy" id="433685"/>
    <lineage>
        <taxon>Eukaryota</taxon>
        <taxon>Metazoa</taxon>
        <taxon>Chordata</taxon>
        <taxon>Craniata</taxon>
        <taxon>Vertebrata</taxon>
        <taxon>Euteleostomi</taxon>
        <taxon>Actinopterygii</taxon>
        <taxon>Neopterygii</taxon>
        <taxon>Teleostei</taxon>
        <taxon>Neoteleostei</taxon>
        <taxon>Acanthomorphata</taxon>
        <taxon>Eupercaria</taxon>
        <taxon>Tetraodontiformes</taxon>
        <taxon>Tetradontoidea</taxon>
        <taxon>Tetraodontidae</taxon>
        <taxon>Takifugu</taxon>
    </lineage>
</organism>
<dbReference type="PROSITE" id="PS51465">
    <property type="entry name" value="KAZAL_2"/>
    <property type="match status" value="1"/>
</dbReference>
<proteinExistence type="predicted"/>
<feature type="transmembrane region" description="Helical" evidence="9">
    <location>
        <begin position="360"/>
        <end position="379"/>
    </location>
</feature>
<dbReference type="InterPro" id="IPR026612">
    <property type="entry name" value="STRA6-like"/>
</dbReference>
<evidence type="ECO:0000256" key="6">
    <source>
        <dbReference type="ARBA" id="ARBA00023136"/>
    </source>
</evidence>
<feature type="transmembrane region" description="Helical" evidence="9">
    <location>
        <begin position="337"/>
        <end position="354"/>
    </location>
</feature>
<dbReference type="Gene3D" id="3.30.60.30">
    <property type="match status" value="1"/>
</dbReference>
<keyword evidence="3" id="KW-1003">Cell membrane</keyword>
<keyword evidence="10" id="KW-0732">Signal</keyword>
<dbReference type="InterPro" id="IPR002350">
    <property type="entry name" value="Kazal_dom"/>
</dbReference>